<evidence type="ECO:0000313" key="2">
    <source>
        <dbReference type="Proteomes" id="UP000254176"/>
    </source>
</evidence>
<name>A0A378WA78_NEIME</name>
<sequence>MILKNFLMIKYFKWLKKLLHKDIQQPLKLLKMKELNQYRKEKMSFNSQKPLTESNLDHILM</sequence>
<dbReference type="AlphaFoldDB" id="A0A378WA78"/>
<evidence type="ECO:0000313" key="1">
    <source>
        <dbReference type="EMBL" id="SUA29900.1"/>
    </source>
</evidence>
<organism evidence="1 2">
    <name type="scientific">Neisseria meningitidis</name>
    <dbReference type="NCBI Taxonomy" id="487"/>
    <lineage>
        <taxon>Bacteria</taxon>
        <taxon>Pseudomonadati</taxon>
        <taxon>Pseudomonadota</taxon>
        <taxon>Betaproteobacteria</taxon>
        <taxon>Neisseriales</taxon>
        <taxon>Neisseriaceae</taxon>
        <taxon>Neisseria</taxon>
    </lineage>
</organism>
<protein>
    <submittedName>
        <fullName evidence="1">Uncharacterized protein</fullName>
    </submittedName>
</protein>
<proteinExistence type="predicted"/>
<reference evidence="1 2" key="1">
    <citation type="submission" date="2018-06" db="EMBL/GenBank/DDBJ databases">
        <authorList>
            <consortium name="Pathogen Informatics"/>
            <person name="Doyle S."/>
        </authorList>
    </citation>
    <scope>NUCLEOTIDE SEQUENCE [LARGE SCALE GENOMIC DNA]</scope>
    <source>
        <strain evidence="1 2">NCTC8554</strain>
    </source>
</reference>
<gene>
    <name evidence="1" type="ORF">NCTC8554_01933</name>
</gene>
<accession>A0A378WA78</accession>
<dbReference type="Proteomes" id="UP000254176">
    <property type="component" value="Unassembled WGS sequence"/>
</dbReference>
<dbReference type="EMBL" id="UGRP01000002">
    <property type="protein sequence ID" value="SUA29900.1"/>
    <property type="molecule type" value="Genomic_DNA"/>
</dbReference>